<evidence type="ECO:0000313" key="8">
    <source>
        <dbReference type="EMBL" id="TYP79052.1"/>
    </source>
</evidence>
<feature type="domain" description="Major facilitator superfamily (MFS) profile" evidence="7">
    <location>
        <begin position="1"/>
        <end position="394"/>
    </location>
</feature>
<feature type="transmembrane region" description="Helical" evidence="6">
    <location>
        <begin position="70"/>
        <end position="88"/>
    </location>
</feature>
<keyword evidence="3 6" id="KW-0812">Transmembrane</keyword>
<feature type="transmembrane region" description="Helical" evidence="6">
    <location>
        <begin position="218"/>
        <end position="237"/>
    </location>
</feature>
<feature type="transmembrane region" description="Helical" evidence="6">
    <location>
        <begin position="305"/>
        <end position="326"/>
    </location>
</feature>
<proteinExistence type="predicted"/>
<dbReference type="GO" id="GO:0005886">
    <property type="term" value="C:plasma membrane"/>
    <property type="evidence" value="ECO:0007669"/>
    <property type="project" value="UniProtKB-SubCell"/>
</dbReference>
<dbReference type="OrthoDB" id="9816124at2"/>
<keyword evidence="5 6" id="KW-0472">Membrane</keyword>
<dbReference type="Gene3D" id="1.20.1250.20">
    <property type="entry name" value="MFS general substrate transporter like domains"/>
    <property type="match status" value="1"/>
</dbReference>
<dbReference type="InterPro" id="IPR005829">
    <property type="entry name" value="Sugar_transporter_CS"/>
</dbReference>
<feature type="transmembrane region" description="Helical" evidence="6">
    <location>
        <begin position="36"/>
        <end position="58"/>
    </location>
</feature>
<dbReference type="AlphaFoldDB" id="A0A5S5CH57"/>
<dbReference type="SUPFAM" id="SSF103473">
    <property type="entry name" value="MFS general substrate transporter"/>
    <property type="match status" value="1"/>
</dbReference>
<reference evidence="8 9" key="1">
    <citation type="submission" date="2019-07" db="EMBL/GenBank/DDBJ databases">
        <title>Genomic Encyclopedia of Type Strains, Phase III (KMG-III): the genomes of soil and plant-associated and newly described type strains.</title>
        <authorList>
            <person name="Whitman W."/>
        </authorList>
    </citation>
    <scope>NUCLEOTIDE SEQUENCE [LARGE SCALE GENOMIC DNA]</scope>
    <source>
        <strain evidence="8 9">BL24</strain>
    </source>
</reference>
<feature type="transmembrane region" description="Helical" evidence="6">
    <location>
        <begin position="347"/>
        <end position="365"/>
    </location>
</feature>
<evidence type="ECO:0000256" key="5">
    <source>
        <dbReference type="ARBA" id="ARBA00023136"/>
    </source>
</evidence>
<dbReference type="InterPro" id="IPR036259">
    <property type="entry name" value="MFS_trans_sf"/>
</dbReference>
<dbReference type="PANTHER" id="PTHR23530">
    <property type="entry name" value="TRANSPORT PROTEIN-RELATED"/>
    <property type="match status" value="1"/>
</dbReference>
<comment type="caution">
    <text evidence="8">The sequence shown here is derived from an EMBL/GenBank/DDBJ whole genome shotgun (WGS) entry which is preliminary data.</text>
</comment>
<feature type="transmembrane region" description="Helical" evidence="6">
    <location>
        <begin position="12"/>
        <end position="30"/>
    </location>
</feature>
<name>A0A5S5CH57_9BACL</name>
<feature type="transmembrane region" description="Helical" evidence="6">
    <location>
        <begin position="371"/>
        <end position="389"/>
    </location>
</feature>
<evidence type="ECO:0000313" key="9">
    <source>
        <dbReference type="Proteomes" id="UP000323257"/>
    </source>
</evidence>
<evidence type="ECO:0000256" key="4">
    <source>
        <dbReference type="ARBA" id="ARBA00022989"/>
    </source>
</evidence>
<dbReference type="PANTHER" id="PTHR23530:SF1">
    <property type="entry name" value="PERMEASE, MAJOR FACILITATOR SUPERFAMILY-RELATED"/>
    <property type="match status" value="1"/>
</dbReference>
<evidence type="ECO:0000256" key="2">
    <source>
        <dbReference type="ARBA" id="ARBA00022448"/>
    </source>
</evidence>
<dbReference type="Proteomes" id="UP000323257">
    <property type="component" value="Unassembled WGS sequence"/>
</dbReference>
<dbReference type="InterPro" id="IPR020846">
    <property type="entry name" value="MFS_dom"/>
</dbReference>
<protein>
    <submittedName>
        <fullName evidence="8">Putative MFS family arabinose efflux permease</fullName>
    </submittedName>
</protein>
<organism evidence="8 9">
    <name type="scientific">Paenibacillus methanolicus</name>
    <dbReference type="NCBI Taxonomy" id="582686"/>
    <lineage>
        <taxon>Bacteria</taxon>
        <taxon>Bacillati</taxon>
        <taxon>Bacillota</taxon>
        <taxon>Bacilli</taxon>
        <taxon>Bacillales</taxon>
        <taxon>Paenibacillaceae</taxon>
        <taxon>Paenibacillus</taxon>
    </lineage>
</organism>
<dbReference type="PROSITE" id="PS00216">
    <property type="entry name" value="SUGAR_TRANSPORT_1"/>
    <property type="match status" value="1"/>
</dbReference>
<dbReference type="EMBL" id="VNHS01000001">
    <property type="protein sequence ID" value="TYP79052.1"/>
    <property type="molecule type" value="Genomic_DNA"/>
</dbReference>
<gene>
    <name evidence="8" type="ORF">BCM02_101167</name>
</gene>
<feature type="transmembrane region" description="Helical" evidence="6">
    <location>
        <begin position="281"/>
        <end position="299"/>
    </location>
</feature>
<comment type="subcellular location">
    <subcellularLocation>
        <location evidence="1">Cell membrane</location>
        <topology evidence="1">Multi-pass membrane protein</topology>
    </subcellularLocation>
</comment>
<dbReference type="PROSITE" id="PS50850">
    <property type="entry name" value="MFS"/>
    <property type="match status" value="1"/>
</dbReference>
<feature type="transmembrane region" description="Helical" evidence="6">
    <location>
        <begin position="162"/>
        <end position="182"/>
    </location>
</feature>
<evidence type="ECO:0000256" key="6">
    <source>
        <dbReference type="SAM" id="Phobius"/>
    </source>
</evidence>
<keyword evidence="4 6" id="KW-1133">Transmembrane helix</keyword>
<keyword evidence="2" id="KW-0813">Transport</keyword>
<evidence type="ECO:0000256" key="1">
    <source>
        <dbReference type="ARBA" id="ARBA00004651"/>
    </source>
</evidence>
<dbReference type="GO" id="GO:0022857">
    <property type="term" value="F:transmembrane transporter activity"/>
    <property type="evidence" value="ECO:0007669"/>
    <property type="project" value="InterPro"/>
</dbReference>
<dbReference type="Pfam" id="PF07690">
    <property type="entry name" value="MFS_1"/>
    <property type="match status" value="1"/>
</dbReference>
<evidence type="ECO:0000259" key="7">
    <source>
        <dbReference type="PROSITE" id="PS50850"/>
    </source>
</evidence>
<evidence type="ECO:0000256" key="3">
    <source>
        <dbReference type="ARBA" id="ARBA00022692"/>
    </source>
</evidence>
<feature type="transmembrane region" description="Helical" evidence="6">
    <location>
        <begin position="249"/>
        <end position="269"/>
    </location>
</feature>
<accession>A0A5S5CH57</accession>
<dbReference type="InterPro" id="IPR053160">
    <property type="entry name" value="MFS_DHA3_Transporter"/>
</dbReference>
<dbReference type="InterPro" id="IPR011701">
    <property type="entry name" value="MFS"/>
</dbReference>
<keyword evidence="9" id="KW-1185">Reference proteome</keyword>
<sequence length="394" mass="43138">MNNMHNVRKLYLIRFFGSLIPAYVIERLFWESRGMTIQMVTYTEIIFAATVVLLEVPTGMLADRWGRKQMLLLSACLYAAELLLLVYAHAFWHFALAILLAGISRSASSGAENAFLYDCMLADGRAENFEKVLGRINALDLTAAILAALVGGWLAGTFELELHYWLSVASVLIVIVLTATLAEVRAETEDDEGKERKPLLDYLRTSIRFFKTHADVRSVVFTGMVIGSSVSFLYEFWQIYLARLAVPVAYFGLFSALVMLLGLPGNLLAHRLLVRYGARPLHLAATLLASVGFFFAAFVHHPVSLAAMLLTSLAAGIAEPIATGYLHHRIGDSSMRATIDSFQSLGLNAVLAASAIGFGLASAHFDVFGGYGFVGALCAAYAIWNVCSYRNKAT</sequence>